<feature type="region of interest" description="Disordered" evidence="1">
    <location>
        <begin position="120"/>
        <end position="139"/>
    </location>
</feature>
<evidence type="ECO:0000313" key="2">
    <source>
        <dbReference type="EMBL" id="CDS13340.1"/>
    </source>
</evidence>
<name>A0A077X169_9FUNG</name>
<sequence length="155" mass="17325">MDSSHPPLNKSRSRLFKPKKMKSLNKLFTSMTTTNDTDHSIVDNSAPAHPIVVSPNGSGSSPDTPSPSSTIFTPTSIRQYPPKPLVYSDDINPPPENVIKTRKSCTLKHDENMPTAHHHAIKTDSLHRRSSEPIFMPTSSSKNRRVFSFFRSSLR</sequence>
<evidence type="ECO:0000256" key="1">
    <source>
        <dbReference type="SAM" id="MobiDB-lite"/>
    </source>
</evidence>
<feature type="compositionally biased region" description="Low complexity" evidence="1">
    <location>
        <begin position="54"/>
        <end position="76"/>
    </location>
</feature>
<dbReference type="AlphaFoldDB" id="A0A077X169"/>
<organism evidence="2">
    <name type="scientific">Lichtheimia ramosa</name>
    <dbReference type="NCBI Taxonomy" id="688394"/>
    <lineage>
        <taxon>Eukaryota</taxon>
        <taxon>Fungi</taxon>
        <taxon>Fungi incertae sedis</taxon>
        <taxon>Mucoromycota</taxon>
        <taxon>Mucoromycotina</taxon>
        <taxon>Mucoromycetes</taxon>
        <taxon>Mucorales</taxon>
        <taxon>Lichtheimiaceae</taxon>
        <taxon>Lichtheimia</taxon>
    </lineage>
</organism>
<feature type="compositionally biased region" description="Polar residues" evidence="1">
    <location>
        <begin position="26"/>
        <end position="35"/>
    </location>
</feature>
<reference evidence="2" key="1">
    <citation type="journal article" date="2014" name="Genome Announc.">
        <title>De novo whole-genome sequence and genome annotation of Lichtheimia ramosa.</title>
        <authorList>
            <person name="Linde J."/>
            <person name="Schwartze V."/>
            <person name="Binder U."/>
            <person name="Lass-Florl C."/>
            <person name="Voigt K."/>
            <person name="Horn F."/>
        </authorList>
    </citation>
    <scope>NUCLEOTIDE SEQUENCE</scope>
    <source>
        <strain evidence="2">JMRC FSU:6197</strain>
    </source>
</reference>
<dbReference type="OrthoDB" id="2264515at2759"/>
<accession>A0A077X169</accession>
<gene>
    <name evidence="2" type="ORF">LRAMOSA05518</name>
</gene>
<feature type="compositionally biased region" description="Basic residues" evidence="1">
    <location>
        <begin position="11"/>
        <end position="23"/>
    </location>
</feature>
<proteinExistence type="predicted"/>
<feature type="region of interest" description="Disordered" evidence="1">
    <location>
        <begin position="1"/>
        <end position="98"/>
    </location>
</feature>
<dbReference type="EMBL" id="LK023379">
    <property type="protein sequence ID" value="CDS13340.1"/>
    <property type="molecule type" value="Genomic_DNA"/>
</dbReference>
<feature type="compositionally biased region" description="Basic and acidic residues" evidence="1">
    <location>
        <begin position="121"/>
        <end position="131"/>
    </location>
</feature>
<protein>
    <submittedName>
        <fullName evidence="2">Uncharacterized protein</fullName>
    </submittedName>
</protein>